<dbReference type="VEuPathDB" id="VectorBase:ISCI002459"/>
<protein>
    <submittedName>
        <fullName evidence="15 16">Uncharacterized protein</fullName>
    </submittedName>
</protein>
<dbReference type="InterPro" id="IPR036034">
    <property type="entry name" value="PDZ_sf"/>
</dbReference>
<dbReference type="FunCoup" id="B7PAZ1">
    <property type="interactions" value="305"/>
</dbReference>
<evidence type="ECO:0000256" key="12">
    <source>
        <dbReference type="SAM" id="MobiDB-lite"/>
    </source>
</evidence>
<dbReference type="HOGENOM" id="CLU_040653_1_0_1"/>
<comment type="similarity">
    <text evidence="4">Belongs to the PAR6 family.</text>
</comment>
<dbReference type="GO" id="GO:0005737">
    <property type="term" value="C:cytoplasm"/>
    <property type="evidence" value="ECO:0007669"/>
    <property type="project" value="UniProtKB-SubCell"/>
</dbReference>
<dbReference type="SUPFAM" id="SSF54277">
    <property type="entry name" value="CAD &amp; PB1 domains"/>
    <property type="match status" value="1"/>
</dbReference>
<dbReference type="Proteomes" id="UP000001555">
    <property type="component" value="Unassembled WGS sequence"/>
</dbReference>
<dbReference type="InterPro" id="IPR053793">
    <property type="entry name" value="PB1-like"/>
</dbReference>
<dbReference type="AlphaFoldDB" id="B7PAZ1"/>
<dbReference type="SMART" id="SM00228">
    <property type="entry name" value="PDZ"/>
    <property type="match status" value="1"/>
</dbReference>
<dbReference type="InterPro" id="IPR001478">
    <property type="entry name" value="PDZ"/>
</dbReference>
<organism>
    <name type="scientific">Ixodes scapularis</name>
    <name type="common">Black-legged tick</name>
    <name type="synonym">Deer tick</name>
    <dbReference type="NCBI Taxonomy" id="6945"/>
    <lineage>
        <taxon>Eukaryota</taxon>
        <taxon>Metazoa</taxon>
        <taxon>Ecdysozoa</taxon>
        <taxon>Arthropoda</taxon>
        <taxon>Chelicerata</taxon>
        <taxon>Arachnida</taxon>
        <taxon>Acari</taxon>
        <taxon>Parasitiformes</taxon>
        <taxon>Ixodida</taxon>
        <taxon>Ixodoidea</taxon>
        <taxon>Ixodidae</taxon>
        <taxon>Ixodinae</taxon>
        <taxon>Ixodes</taxon>
    </lineage>
</organism>
<dbReference type="GO" id="GO:0005886">
    <property type="term" value="C:plasma membrane"/>
    <property type="evidence" value="ECO:0007669"/>
    <property type="project" value="UniProtKB-SubCell"/>
</dbReference>
<sequence>MRMPVMLVCGDDIFPERAEGRGRKFVCVMFDAEFRRFSLDKAELSRYEEFCRLIERFHNIGEVAFTLCYTDPIHGDLLPINNDENFARAVQSARPLLRLLVQRKGDSREELNGYGAQGGGRKKRFLGQYLLPSGVRSAKPVLSISLPEDFRQVSSIIDVDVVPDTCRRVRLVKHGSDKPLGFYIRDGTSVRVTPHGLDRVPGIFISRLVPGGLAEGTGLLAVNDEVLEVNGIEVVGKTLDQVTDMMVANSSNLIITIRPANQCSVGTLPRRGSFGRSSQMSHGSHNSNPSVVSDDDRLDEDEIRDHTAGFEGLDETPPHSAHDGVITL</sequence>
<dbReference type="EMBL" id="ABJB010361364">
    <property type="status" value="NOT_ANNOTATED_CDS"/>
    <property type="molecule type" value="Genomic_DNA"/>
</dbReference>
<evidence type="ECO:0000256" key="11">
    <source>
        <dbReference type="ARBA" id="ARBA00023306"/>
    </source>
</evidence>
<evidence type="ECO:0000256" key="4">
    <source>
        <dbReference type="ARBA" id="ARBA00008625"/>
    </source>
</evidence>
<feature type="region of interest" description="Disordered" evidence="12">
    <location>
        <begin position="268"/>
        <end position="296"/>
    </location>
</feature>
<keyword evidence="9" id="KW-0965">Cell junction</keyword>
<dbReference type="FunFam" id="3.10.20.90:FF:000031">
    <property type="entry name" value="Partitioning defective 6 homolog alpha"/>
    <property type="match status" value="1"/>
</dbReference>
<evidence type="ECO:0007829" key="18">
    <source>
        <dbReference type="PeptideAtlas" id="B7PAZ1"/>
    </source>
</evidence>
<dbReference type="InterPro" id="IPR000270">
    <property type="entry name" value="PB1_dom"/>
</dbReference>
<dbReference type="PROSITE" id="PS51745">
    <property type="entry name" value="PB1"/>
    <property type="match status" value="1"/>
</dbReference>
<keyword evidence="8" id="KW-0132">Cell division</keyword>
<dbReference type="VEuPathDB" id="VectorBase:ISCP_035877"/>
<dbReference type="GO" id="GO:0007098">
    <property type="term" value="P:centrosome cycle"/>
    <property type="evidence" value="ECO:0000318"/>
    <property type="project" value="GO_Central"/>
</dbReference>
<keyword evidence="18" id="KW-1267">Proteomics identification</keyword>
<dbReference type="PaxDb" id="6945-B7PAZ1"/>
<evidence type="ECO:0000256" key="1">
    <source>
        <dbReference type="ARBA" id="ARBA00004236"/>
    </source>
</evidence>
<dbReference type="VEuPathDB" id="VectorBase:ISCW002459"/>
<evidence type="ECO:0000313" key="17">
    <source>
        <dbReference type="Proteomes" id="UP000001555"/>
    </source>
</evidence>
<keyword evidence="7" id="KW-0963">Cytoplasm</keyword>
<dbReference type="InterPro" id="IPR051741">
    <property type="entry name" value="PAR6_homolog"/>
</dbReference>
<dbReference type="SUPFAM" id="SSF50156">
    <property type="entry name" value="PDZ domain-like"/>
    <property type="match status" value="1"/>
</dbReference>
<comment type="subcellular location">
    <subcellularLocation>
        <location evidence="2">Cell junction</location>
        <location evidence="2">Tight junction</location>
    </subcellularLocation>
    <subcellularLocation>
        <location evidence="1">Cell membrane</location>
    </subcellularLocation>
    <subcellularLocation>
        <location evidence="3">Cytoplasm</location>
    </subcellularLocation>
</comment>
<keyword evidence="5" id="KW-0796">Tight junction</keyword>
<dbReference type="EMBL" id="ABJB010612809">
    <property type="status" value="NOT_ANNOTATED_CDS"/>
    <property type="molecule type" value="Genomic_DNA"/>
</dbReference>
<dbReference type="Gene3D" id="2.30.42.10">
    <property type="match status" value="1"/>
</dbReference>
<evidence type="ECO:0000256" key="8">
    <source>
        <dbReference type="ARBA" id="ARBA00022618"/>
    </source>
</evidence>
<name>B7PAZ1_IXOSC</name>
<dbReference type="InParanoid" id="B7PAZ1"/>
<feature type="region of interest" description="Disordered" evidence="12">
    <location>
        <begin position="308"/>
        <end position="328"/>
    </location>
</feature>
<evidence type="ECO:0000256" key="6">
    <source>
        <dbReference type="ARBA" id="ARBA00022475"/>
    </source>
</evidence>
<feature type="compositionally biased region" description="Polar residues" evidence="12">
    <location>
        <begin position="275"/>
        <end position="291"/>
    </location>
</feature>
<evidence type="ECO:0000313" key="16">
    <source>
        <dbReference type="EnsemblMetazoa" id="ISCW002459-PA"/>
    </source>
</evidence>
<dbReference type="EnsemblMetazoa" id="ISCW002459-RA">
    <property type="protein sequence ID" value="ISCW002459-PA"/>
    <property type="gene ID" value="ISCW002459"/>
</dbReference>
<evidence type="ECO:0000256" key="9">
    <source>
        <dbReference type="ARBA" id="ARBA00022949"/>
    </source>
</evidence>
<dbReference type="Pfam" id="PF00564">
    <property type="entry name" value="PB1"/>
    <property type="match status" value="1"/>
</dbReference>
<keyword evidence="17" id="KW-1185">Reference proteome</keyword>
<feature type="domain" description="PDZ" evidence="13">
    <location>
        <begin position="168"/>
        <end position="261"/>
    </location>
</feature>
<dbReference type="Gene3D" id="3.10.20.90">
    <property type="entry name" value="Phosphatidylinositol 3-kinase Catalytic Subunit, Chain A, domain 1"/>
    <property type="match status" value="1"/>
</dbReference>
<dbReference type="OrthoDB" id="5868434at2759"/>
<keyword evidence="10" id="KW-0472">Membrane</keyword>
<reference evidence="15 17" key="1">
    <citation type="submission" date="2008-03" db="EMBL/GenBank/DDBJ databases">
        <title>Annotation of Ixodes scapularis.</title>
        <authorList>
            <consortium name="Ixodes scapularis Genome Project Consortium"/>
            <person name="Caler E."/>
            <person name="Hannick L.I."/>
            <person name="Bidwell S."/>
            <person name="Joardar V."/>
            <person name="Thiagarajan M."/>
            <person name="Amedeo P."/>
            <person name="Galinsky K.J."/>
            <person name="Schobel S."/>
            <person name="Inman J."/>
            <person name="Hostetler J."/>
            <person name="Miller J."/>
            <person name="Hammond M."/>
            <person name="Megy K."/>
            <person name="Lawson D."/>
            <person name="Kodira C."/>
            <person name="Sutton G."/>
            <person name="Meyer J."/>
            <person name="Hill C.A."/>
            <person name="Birren B."/>
            <person name="Nene V."/>
            <person name="Collins F."/>
            <person name="Alarcon-Chaidez F."/>
            <person name="Wikel S."/>
            <person name="Strausberg R."/>
        </authorList>
    </citation>
    <scope>NUCLEOTIDE SEQUENCE [LARGE SCALE GENOMIC DNA]</scope>
    <source>
        <strain evidence="17">Wikel</strain>
        <strain evidence="15">Wikel colony</strain>
    </source>
</reference>
<dbReference type="GO" id="GO:0051301">
    <property type="term" value="P:cell division"/>
    <property type="evidence" value="ECO:0007669"/>
    <property type="project" value="UniProtKB-KW"/>
</dbReference>
<dbReference type="Pfam" id="PF00595">
    <property type="entry name" value="PDZ"/>
    <property type="match status" value="1"/>
</dbReference>
<dbReference type="EMBL" id="DS673909">
    <property type="protein sequence ID" value="EEC03763.1"/>
    <property type="molecule type" value="Genomic_DNA"/>
</dbReference>
<accession>B7PAZ1</accession>
<dbReference type="PROSITE" id="PS50106">
    <property type="entry name" value="PDZ"/>
    <property type="match status" value="1"/>
</dbReference>
<evidence type="ECO:0000256" key="3">
    <source>
        <dbReference type="ARBA" id="ARBA00004496"/>
    </source>
</evidence>
<dbReference type="CDD" id="cd06718">
    <property type="entry name" value="PDZ_Par6-like"/>
    <property type="match status" value="1"/>
</dbReference>
<evidence type="ECO:0000259" key="13">
    <source>
        <dbReference type="PROSITE" id="PS50106"/>
    </source>
</evidence>
<keyword evidence="6" id="KW-1003">Cell membrane</keyword>
<dbReference type="EMBL" id="ABJB010682445">
    <property type="status" value="NOT_ANNOTATED_CDS"/>
    <property type="molecule type" value="Genomic_DNA"/>
</dbReference>
<evidence type="ECO:0000256" key="2">
    <source>
        <dbReference type="ARBA" id="ARBA00004435"/>
    </source>
</evidence>
<evidence type="ECO:0000259" key="14">
    <source>
        <dbReference type="PROSITE" id="PS51745"/>
    </source>
</evidence>
<dbReference type="PANTHER" id="PTHR14102">
    <property type="entry name" value="PAR-6-RELATED"/>
    <property type="match status" value="1"/>
</dbReference>
<proteinExistence type="evidence at protein level"/>
<dbReference type="SMART" id="SM00666">
    <property type="entry name" value="PB1"/>
    <property type="match status" value="1"/>
</dbReference>
<evidence type="ECO:0000313" key="15">
    <source>
        <dbReference type="EMBL" id="EEC03763.1"/>
    </source>
</evidence>
<gene>
    <name evidence="15" type="ORF">IscW_ISCW002459</name>
</gene>
<dbReference type="GO" id="GO:0005923">
    <property type="term" value="C:bicellular tight junction"/>
    <property type="evidence" value="ECO:0007669"/>
    <property type="project" value="UniProtKB-SubCell"/>
</dbReference>
<reference evidence="16" key="2">
    <citation type="submission" date="2020-05" db="UniProtKB">
        <authorList>
            <consortium name="EnsemblMetazoa"/>
        </authorList>
    </citation>
    <scope>IDENTIFICATION</scope>
    <source>
        <strain evidence="16">wikel</strain>
    </source>
</reference>
<evidence type="ECO:0000256" key="10">
    <source>
        <dbReference type="ARBA" id="ARBA00023136"/>
    </source>
</evidence>
<dbReference type="STRING" id="6945.B7PAZ1"/>
<feature type="domain" description="PB1" evidence="14">
    <location>
        <begin position="23"/>
        <end position="104"/>
    </location>
</feature>
<evidence type="ECO:0000256" key="5">
    <source>
        <dbReference type="ARBA" id="ARBA00022427"/>
    </source>
</evidence>
<dbReference type="FunFam" id="2.30.42.10:FF:000030">
    <property type="entry name" value="Partitioning defective 6 homolog beta"/>
    <property type="match status" value="1"/>
</dbReference>
<evidence type="ECO:0000256" key="7">
    <source>
        <dbReference type="ARBA" id="ARBA00022490"/>
    </source>
</evidence>
<keyword evidence="11" id="KW-0131">Cell cycle</keyword>
<dbReference type="PANTHER" id="PTHR14102:SF11">
    <property type="entry name" value="LD29223P"/>
    <property type="match status" value="1"/>
</dbReference>